<protein>
    <recommendedName>
        <fullName evidence="3">Tetratricopeptide repeat protein</fullName>
    </recommendedName>
</protein>
<dbReference type="InterPro" id="IPR011990">
    <property type="entry name" value="TPR-like_helical_dom_sf"/>
</dbReference>
<evidence type="ECO:0008006" key="3">
    <source>
        <dbReference type="Google" id="ProtNLM"/>
    </source>
</evidence>
<reference evidence="1 2" key="1">
    <citation type="submission" date="2019-12" db="EMBL/GenBank/DDBJ databases">
        <title>Novel species isolated from a subtropical stream in China.</title>
        <authorList>
            <person name="Lu H."/>
        </authorList>
    </citation>
    <scope>NUCLEOTIDE SEQUENCE [LARGE SCALE GENOMIC DNA]</scope>
    <source>
        <strain evidence="1 2">FT127W</strain>
    </source>
</reference>
<organism evidence="1 2">
    <name type="scientific">Pseudoduganella aquatica</name>
    <dbReference type="NCBI Taxonomy" id="2660641"/>
    <lineage>
        <taxon>Bacteria</taxon>
        <taxon>Pseudomonadati</taxon>
        <taxon>Pseudomonadota</taxon>
        <taxon>Betaproteobacteria</taxon>
        <taxon>Burkholderiales</taxon>
        <taxon>Oxalobacteraceae</taxon>
        <taxon>Telluria group</taxon>
        <taxon>Pseudoduganella</taxon>
    </lineage>
</organism>
<dbReference type="Proteomes" id="UP000450676">
    <property type="component" value="Unassembled WGS sequence"/>
</dbReference>
<evidence type="ECO:0000313" key="1">
    <source>
        <dbReference type="EMBL" id="MYN10833.1"/>
    </source>
</evidence>
<dbReference type="RefSeq" id="WP_161075113.1">
    <property type="nucleotide sequence ID" value="NZ_CP086370.1"/>
</dbReference>
<proteinExistence type="predicted"/>
<name>A0A7X4HGH8_9BURK</name>
<comment type="caution">
    <text evidence="1">The sequence shown here is derived from an EMBL/GenBank/DDBJ whole genome shotgun (WGS) entry which is preliminary data.</text>
</comment>
<dbReference type="EMBL" id="WWCU01000046">
    <property type="protein sequence ID" value="MYN10833.1"/>
    <property type="molecule type" value="Genomic_DNA"/>
</dbReference>
<accession>A0A7X4HGH8</accession>
<evidence type="ECO:0000313" key="2">
    <source>
        <dbReference type="Proteomes" id="UP000450676"/>
    </source>
</evidence>
<gene>
    <name evidence="1" type="ORF">GTP77_26280</name>
</gene>
<dbReference type="Gene3D" id="1.25.40.10">
    <property type="entry name" value="Tetratricopeptide repeat domain"/>
    <property type="match status" value="1"/>
</dbReference>
<dbReference type="AlphaFoldDB" id="A0A7X4HGH8"/>
<keyword evidence="2" id="KW-1185">Reference proteome</keyword>
<sequence length="258" mass="28424">MAWKTFPHPEDTYVYTAASLKKAWPRLHANDAEPYPAKAELVQAWIAYHAGEFEKAAELGLALGADGYSVAHRATCIYATYLEPSEKKKLAIFQEVAERCEQQQQEQPKNAAAYYWHAYSLGRYAQGISVVKALAQGIGAKVKNSLDMAIKLAPKHADAHIALGSYHAEIVDKVGAMIGGLTYGAKKEEGYKLFKKALELNPDSAIARIEYANALAMLDGKKKMDEAVALYEEAAAFEARDANERLDVELAKAEIEEE</sequence>
<dbReference type="SUPFAM" id="SSF48452">
    <property type="entry name" value="TPR-like"/>
    <property type="match status" value="1"/>
</dbReference>